<protein>
    <submittedName>
        <fullName evidence="2">Uncharacterized protein</fullName>
    </submittedName>
</protein>
<feature type="region of interest" description="Disordered" evidence="1">
    <location>
        <begin position="1"/>
        <end position="80"/>
    </location>
</feature>
<proteinExistence type="predicted"/>
<feature type="compositionally biased region" description="Low complexity" evidence="1">
    <location>
        <begin position="22"/>
        <end position="33"/>
    </location>
</feature>
<feature type="compositionally biased region" description="Polar residues" evidence="1">
    <location>
        <begin position="50"/>
        <end position="61"/>
    </location>
</feature>
<feature type="compositionally biased region" description="Basic and acidic residues" evidence="1">
    <location>
        <begin position="117"/>
        <end position="128"/>
    </location>
</feature>
<evidence type="ECO:0000256" key="1">
    <source>
        <dbReference type="SAM" id="MobiDB-lite"/>
    </source>
</evidence>
<dbReference type="Proteomes" id="UP000823775">
    <property type="component" value="Unassembled WGS sequence"/>
</dbReference>
<evidence type="ECO:0000313" key="2">
    <source>
        <dbReference type="EMBL" id="MCD9561297.1"/>
    </source>
</evidence>
<evidence type="ECO:0000313" key="3">
    <source>
        <dbReference type="Proteomes" id="UP000823775"/>
    </source>
</evidence>
<reference evidence="2 3" key="1">
    <citation type="journal article" date="2021" name="BMC Genomics">
        <title>Datura genome reveals duplications of psychoactive alkaloid biosynthetic genes and high mutation rate following tissue culture.</title>
        <authorList>
            <person name="Rajewski A."/>
            <person name="Carter-House D."/>
            <person name="Stajich J."/>
            <person name="Litt A."/>
        </authorList>
    </citation>
    <scope>NUCLEOTIDE SEQUENCE [LARGE SCALE GENOMIC DNA]</scope>
    <source>
        <strain evidence="2">AR-01</strain>
    </source>
</reference>
<dbReference type="EMBL" id="JACEIK010002454">
    <property type="protein sequence ID" value="MCD9561297.1"/>
    <property type="molecule type" value="Genomic_DNA"/>
</dbReference>
<organism evidence="2 3">
    <name type="scientific">Datura stramonium</name>
    <name type="common">Jimsonweed</name>
    <name type="synonym">Common thornapple</name>
    <dbReference type="NCBI Taxonomy" id="4076"/>
    <lineage>
        <taxon>Eukaryota</taxon>
        <taxon>Viridiplantae</taxon>
        <taxon>Streptophyta</taxon>
        <taxon>Embryophyta</taxon>
        <taxon>Tracheophyta</taxon>
        <taxon>Spermatophyta</taxon>
        <taxon>Magnoliopsida</taxon>
        <taxon>eudicotyledons</taxon>
        <taxon>Gunneridae</taxon>
        <taxon>Pentapetalae</taxon>
        <taxon>asterids</taxon>
        <taxon>lamiids</taxon>
        <taxon>Solanales</taxon>
        <taxon>Solanaceae</taxon>
        <taxon>Solanoideae</taxon>
        <taxon>Datureae</taxon>
        <taxon>Datura</taxon>
    </lineage>
</organism>
<accession>A0ABS8UT70</accession>
<sequence>MKGKNKGRGRPRKILLSPSDGTTNTPTATNAIPELDETPIGTPIGISPAEVSSSHVPTRSSYGKDLEASRPKKGQHVISNGTIPDLQKSVEIVEETVWKNLFQNNRNICGEEHMQEHAIPRGRFEPPKKKQWRSKGPVQHQPVTTEHQQEPEII</sequence>
<feature type="region of interest" description="Disordered" evidence="1">
    <location>
        <begin position="117"/>
        <end position="154"/>
    </location>
</feature>
<feature type="compositionally biased region" description="Basic residues" evidence="1">
    <location>
        <begin position="1"/>
        <end position="13"/>
    </location>
</feature>
<comment type="caution">
    <text evidence="2">The sequence shown here is derived from an EMBL/GenBank/DDBJ whole genome shotgun (WGS) entry which is preliminary data.</text>
</comment>
<keyword evidence="3" id="KW-1185">Reference proteome</keyword>
<gene>
    <name evidence="2" type="ORF">HAX54_020327</name>
</gene>
<name>A0ABS8UT70_DATST</name>